<feature type="compositionally biased region" description="Acidic residues" evidence="1">
    <location>
        <begin position="151"/>
        <end position="164"/>
    </location>
</feature>
<name>C3Y0W7_BRAFL</name>
<gene>
    <name evidence="2" type="ORF">BRAFLDRAFT_125657</name>
</gene>
<feature type="region of interest" description="Disordered" evidence="1">
    <location>
        <begin position="141"/>
        <end position="189"/>
    </location>
</feature>
<accession>C3Y0W7</accession>
<dbReference type="InParanoid" id="C3Y0W7"/>
<feature type="region of interest" description="Disordered" evidence="1">
    <location>
        <begin position="332"/>
        <end position="364"/>
    </location>
</feature>
<sequence length="364" mass="41054">MVKTNGSNDRRKSKAPQHMPTGQDTDCLQTRPWDDGVMMAIKRDPDGRRTDVVWNNSWDQPETSQSGTEKRKGAFKCLELTEEEEEALVEWIRVHPEFYDRANRGFKGKEQKEELWKEKGRQLGVDYDLVKRWYMSMRTRKTAKPKCNGDGTDEELNDGDDDEDRTGTPVSLQSTPGEPGTSTGGYTSQPVVKRRKKELKQGLTPICHKLTDRAGESRRRQAEMTRHLTTSVPEVPLTSKTQWGAWIAASLPEIHESLWDDFQAESFKLVTKYSRRSRQLRQQERQQNFGVHQQQSIMSGANSQEMFPNMVPVYGSTNAVPVSVFPAAPNPLHSASDFSGTGNMYDSDCGGSVSESESESGVTV</sequence>
<feature type="region of interest" description="Disordered" evidence="1">
    <location>
        <begin position="1"/>
        <end position="33"/>
    </location>
</feature>
<feature type="compositionally biased region" description="Polar residues" evidence="1">
    <location>
        <begin position="53"/>
        <end position="67"/>
    </location>
</feature>
<organism>
    <name type="scientific">Branchiostoma floridae</name>
    <name type="common">Florida lancelet</name>
    <name type="synonym">Amphioxus</name>
    <dbReference type="NCBI Taxonomy" id="7739"/>
    <lineage>
        <taxon>Eukaryota</taxon>
        <taxon>Metazoa</taxon>
        <taxon>Chordata</taxon>
        <taxon>Cephalochordata</taxon>
        <taxon>Leptocardii</taxon>
        <taxon>Amphioxiformes</taxon>
        <taxon>Branchiostomatidae</taxon>
        <taxon>Branchiostoma</taxon>
    </lineage>
</organism>
<dbReference type="AlphaFoldDB" id="C3Y0W7"/>
<reference evidence="2" key="1">
    <citation type="journal article" date="2008" name="Nature">
        <title>The amphioxus genome and the evolution of the chordate karyotype.</title>
        <authorList>
            <consortium name="US DOE Joint Genome Institute (JGI-PGF)"/>
            <person name="Putnam N.H."/>
            <person name="Butts T."/>
            <person name="Ferrier D.E.K."/>
            <person name="Furlong R.F."/>
            <person name="Hellsten U."/>
            <person name="Kawashima T."/>
            <person name="Robinson-Rechavi M."/>
            <person name="Shoguchi E."/>
            <person name="Terry A."/>
            <person name="Yu J.-K."/>
            <person name="Benito-Gutierrez E.L."/>
            <person name="Dubchak I."/>
            <person name="Garcia-Fernandez J."/>
            <person name="Gibson-Brown J.J."/>
            <person name="Grigoriev I.V."/>
            <person name="Horton A.C."/>
            <person name="de Jong P.J."/>
            <person name="Jurka J."/>
            <person name="Kapitonov V.V."/>
            <person name="Kohara Y."/>
            <person name="Kuroki Y."/>
            <person name="Lindquist E."/>
            <person name="Lucas S."/>
            <person name="Osoegawa K."/>
            <person name="Pennacchio L.A."/>
            <person name="Salamov A.A."/>
            <person name="Satou Y."/>
            <person name="Sauka-Spengler T."/>
            <person name="Schmutz J."/>
            <person name="Shin-I T."/>
            <person name="Toyoda A."/>
            <person name="Bronner-Fraser M."/>
            <person name="Fujiyama A."/>
            <person name="Holland L.Z."/>
            <person name="Holland P.W.H."/>
            <person name="Satoh N."/>
            <person name="Rokhsar D.S."/>
        </authorList>
    </citation>
    <scope>NUCLEOTIDE SEQUENCE [LARGE SCALE GENOMIC DNA]</scope>
    <source>
        <strain evidence="2">S238N-H82</strain>
        <tissue evidence="2">Testes</tissue>
    </source>
</reference>
<dbReference type="EMBL" id="GG666479">
    <property type="protein sequence ID" value="EEN66100.1"/>
    <property type="molecule type" value="Genomic_DNA"/>
</dbReference>
<feature type="region of interest" description="Disordered" evidence="1">
    <location>
        <begin position="48"/>
        <end position="70"/>
    </location>
</feature>
<feature type="compositionally biased region" description="Low complexity" evidence="1">
    <location>
        <begin position="174"/>
        <end position="188"/>
    </location>
</feature>
<evidence type="ECO:0000313" key="2">
    <source>
        <dbReference type="EMBL" id="EEN66100.1"/>
    </source>
</evidence>
<feature type="compositionally biased region" description="Low complexity" evidence="1">
    <location>
        <begin position="350"/>
        <end position="364"/>
    </location>
</feature>
<protein>
    <submittedName>
        <fullName evidence="2">Uncharacterized protein</fullName>
    </submittedName>
</protein>
<proteinExistence type="predicted"/>
<evidence type="ECO:0000256" key="1">
    <source>
        <dbReference type="SAM" id="MobiDB-lite"/>
    </source>
</evidence>